<evidence type="ECO:0000256" key="1">
    <source>
        <dbReference type="SAM" id="Phobius"/>
    </source>
</evidence>
<dbReference type="AlphaFoldDB" id="A0A6J4HIY6"/>
<proteinExistence type="predicted"/>
<name>A0A6J4HIY6_9PROT</name>
<gene>
    <name evidence="2" type="ORF">AVDCRST_MAG27-694</name>
</gene>
<accession>A0A6J4HIY6</accession>
<evidence type="ECO:0000313" key="2">
    <source>
        <dbReference type="EMBL" id="CAA9224584.1"/>
    </source>
</evidence>
<dbReference type="EMBL" id="CADCTD010000018">
    <property type="protein sequence ID" value="CAA9224584.1"/>
    <property type="molecule type" value="Genomic_DNA"/>
</dbReference>
<feature type="transmembrane region" description="Helical" evidence="1">
    <location>
        <begin position="81"/>
        <end position="101"/>
    </location>
</feature>
<feature type="transmembrane region" description="Helical" evidence="1">
    <location>
        <begin position="113"/>
        <end position="137"/>
    </location>
</feature>
<protein>
    <submittedName>
        <fullName evidence="2">Uncharacterized protein</fullName>
    </submittedName>
</protein>
<keyword evidence="1" id="KW-0472">Membrane</keyword>
<keyword evidence="1" id="KW-0812">Transmembrane</keyword>
<feature type="transmembrane region" description="Helical" evidence="1">
    <location>
        <begin position="48"/>
        <end position="69"/>
    </location>
</feature>
<reference evidence="2" key="1">
    <citation type="submission" date="2020-02" db="EMBL/GenBank/DDBJ databases">
        <authorList>
            <person name="Meier V. D."/>
        </authorList>
    </citation>
    <scope>NUCLEOTIDE SEQUENCE</scope>
    <source>
        <strain evidence="2">AVDCRST_MAG27</strain>
    </source>
</reference>
<organism evidence="2">
    <name type="scientific">uncultured Craurococcus sp</name>
    <dbReference type="NCBI Taxonomy" id="1135998"/>
    <lineage>
        <taxon>Bacteria</taxon>
        <taxon>Pseudomonadati</taxon>
        <taxon>Pseudomonadota</taxon>
        <taxon>Alphaproteobacteria</taxon>
        <taxon>Acetobacterales</taxon>
        <taxon>Acetobacteraceae</taxon>
        <taxon>Craurococcus</taxon>
        <taxon>environmental samples</taxon>
    </lineage>
</organism>
<keyword evidence="1" id="KW-1133">Transmembrane helix</keyword>
<feature type="transmembrane region" description="Helical" evidence="1">
    <location>
        <begin position="7"/>
        <end position="28"/>
    </location>
</feature>
<sequence>MSAPIRALLGFVAAVLSVLTFHQGMWGLLHVIGWMPLAPYPMNPVPPLGVPLIASLCFWGGLYGIPYALALPRLPRMPGWLSGLLLGLLAAMVGWFIVAPLKGQPMAGGFNPMRMLISVLINGFWGVGVGVILPMLLPRSAHSRLASFRR</sequence>